<name>A0A927I2J2_9HYPH</name>
<dbReference type="RefSeq" id="WP_191125025.1">
    <property type="nucleotide sequence ID" value="NZ_JACXWY010000012.1"/>
</dbReference>
<dbReference type="PANTHER" id="PTHR28141:SF1">
    <property type="entry name" value="2',3'-CYCLIC-NUCLEOTIDE 3'-PHOSPHODIESTERASE"/>
    <property type="match status" value="1"/>
</dbReference>
<dbReference type="Pfam" id="PF13563">
    <property type="entry name" value="2_5_RNA_ligase2"/>
    <property type="match status" value="1"/>
</dbReference>
<dbReference type="InterPro" id="IPR009097">
    <property type="entry name" value="Cyclic_Pdiesterase"/>
</dbReference>
<reference evidence="1" key="1">
    <citation type="submission" date="2020-09" db="EMBL/GenBank/DDBJ databases">
        <title>Bosea spartocytisi sp. nov. a root nodule endophyte of Spartocytisus supranubius in the high mountain ecosystem fo the Teide National Park (Canary Islands, Spain).</title>
        <authorList>
            <person name="Pulido-Suarez L."/>
            <person name="Peix A."/>
            <person name="Igual J.M."/>
            <person name="Socas-Perez N."/>
            <person name="Velazquez E."/>
            <person name="Flores-Felix J.D."/>
            <person name="Leon-Barrios M."/>
        </authorList>
    </citation>
    <scope>NUCLEOTIDE SEQUENCE</scope>
    <source>
        <strain evidence="1">SSUT16</strain>
    </source>
</reference>
<dbReference type="AlphaFoldDB" id="A0A927I2J2"/>
<dbReference type="PANTHER" id="PTHR28141">
    <property type="entry name" value="2',3'-CYCLIC-NUCLEOTIDE 3'-PHOSPHODIESTERASE"/>
    <property type="match status" value="1"/>
</dbReference>
<organism evidence="1 2">
    <name type="scientific">Bosea spartocytisi</name>
    <dbReference type="NCBI Taxonomy" id="2773451"/>
    <lineage>
        <taxon>Bacteria</taxon>
        <taxon>Pseudomonadati</taxon>
        <taxon>Pseudomonadota</taxon>
        <taxon>Alphaproteobacteria</taxon>
        <taxon>Hyphomicrobiales</taxon>
        <taxon>Boseaceae</taxon>
        <taxon>Bosea</taxon>
    </lineage>
</organism>
<dbReference type="EMBL" id="JACXWY010000012">
    <property type="protein sequence ID" value="MBD3847663.1"/>
    <property type="molecule type" value="Genomic_DNA"/>
</dbReference>
<dbReference type="Gene3D" id="3.90.1140.10">
    <property type="entry name" value="Cyclic phosphodiesterase"/>
    <property type="match status" value="1"/>
</dbReference>
<comment type="caution">
    <text evidence="1">The sequence shown here is derived from an EMBL/GenBank/DDBJ whole genome shotgun (WGS) entry which is preliminary data.</text>
</comment>
<evidence type="ECO:0008006" key="3">
    <source>
        <dbReference type="Google" id="ProtNLM"/>
    </source>
</evidence>
<keyword evidence="2" id="KW-1185">Reference proteome</keyword>
<proteinExistence type="predicted"/>
<sequence length="171" mass="18158">MTAKIHSLWLLPAADDEAMMAALVGELSGRFGTPIFAPHLTLRGDTPTPPAALERAVAEAAATVEAFAEPVAVVEGSDAFFRSFYARFAVSSPLAKLKRALDPDSLDSFMPHVSLLYGPVVAAAKAEAIREVNARLAGRSIRFDRIGVVTSGQDVPIAEWRVVAQASLRSA</sequence>
<dbReference type="InterPro" id="IPR012386">
    <property type="entry name" value="Cyclic-nucl_3Pdiesterase"/>
</dbReference>
<dbReference type="SUPFAM" id="SSF55144">
    <property type="entry name" value="LigT-like"/>
    <property type="match status" value="1"/>
</dbReference>
<evidence type="ECO:0000313" key="2">
    <source>
        <dbReference type="Proteomes" id="UP000619295"/>
    </source>
</evidence>
<protein>
    <recommendedName>
        <fullName evidence="3">Cyclic phosphodiesterase-like protein</fullName>
    </recommendedName>
</protein>
<accession>A0A927I2J2</accession>
<dbReference type="GO" id="GO:0004113">
    <property type="term" value="F:2',3'-cyclic-nucleotide 3'-phosphodiesterase activity"/>
    <property type="evidence" value="ECO:0007669"/>
    <property type="project" value="TreeGrafter"/>
</dbReference>
<dbReference type="Proteomes" id="UP000619295">
    <property type="component" value="Unassembled WGS sequence"/>
</dbReference>
<evidence type="ECO:0000313" key="1">
    <source>
        <dbReference type="EMBL" id="MBD3847663.1"/>
    </source>
</evidence>
<dbReference type="GO" id="GO:0009187">
    <property type="term" value="P:cyclic nucleotide metabolic process"/>
    <property type="evidence" value="ECO:0007669"/>
    <property type="project" value="TreeGrafter"/>
</dbReference>
<gene>
    <name evidence="1" type="ORF">IED13_18340</name>
</gene>